<evidence type="ECO:0000313" key="11">
    <source>
        <dbReference type="Proteomes" id="UP000765845"/>
    </source>
</evidence>
<dbReference type="Gene3D" id="1.20.140.10">
    <property type="entry name" value="Butyryl-CoA Dehydrogenase, subunit A, domain 3"/>
    <property type="match status" value="1"/>
</dbReference>
<keyword evidence="11" id="KW-1185">Reference proteome</keyword>
<gene>
    <name evidence="10" type="ORF">HCU74_00945</name>
</gene>
<dbReference type="InterPro" id="IPR013786">
    <property type="entry name" value="AcylCoA_DH/ox_N"/>
</dbReference>
<evidence type="ECO:0000256" key="4">
    <source>
        <dbReference type="ARBA" id="ARBA00022827"/>
    </source>
</evidence>
<feature type="domain" description="Acyl-CoA dehydrogenase/oxidase C-terminal" evidence="7">
    <location>
        <begin position="231"/>
        <end position="383"/>
    </location>
</feature>
<dbReference type="InterPro" id="IPR052161">
    <property type="entry name" value="Mycobact_Acyl-CoA_DH"/>
</dbReference>
<evidence type="ECO:0000256" key="1">
    <source>
        <dbReference type="ARBA" id="ARBA00001974"/>
    </source>
</evidence>
<dbReference type="SUPFAM" id="SSF56645">
    <property type="entry name" value="Acyl-CoA dehydrogenase NM domain-like"/>
    <property type="match status" value="1"/>
</dbReference>
<dbReference type="PANTHER" id="PTHR43292">
    <property type="entry name" value="ACYL-COA DEHYDROGENASE"/>
    <property type="match status" value="1"/>
</dbReference>
<evidence type="ECO:0000259" key="9">
    <source>
        <dbReference type="Pfam" id="PF02771"/>
    </source>
</evidence>
<dbReference type="Gene3D" id="1.10.540.10">
    <property type="entry name" value="Acyl-CoA dehydrogenase/oxidase, N-terminal domain"/>
    <property type="match status" value="1"/>
</dbReference>
<evidence type="ECO:0000256" key="5">
    <source>
        <dbReference type="ARBA" id="ARBA00023002"/>
    </source>
</evidence>
<dbReference type="Pfam" id="PF02771">
    <property type="entry name" value="Acyl-CoA_dh_N"/>
    <property type="match status" value="1"/>
</dbReference>
<evidence type="ECO:0000256" key="6">
    <source>
        <dbReference type="RuleBase" id="RU362125"/>
    </source>
</evidence>
<evidence type="ECO:0000259" key="7">
    <source>
        <dbReference type="Pfam" id="PF00441"/>
    </source>
</evidence>
<proteinExistence type="inferred from homology"/>
<feature type="domain" description="Acyl-CoA oxidase/dehydrogenase middle" evidence="8">
    <location>
        <begin position="124"/>
        <end position="219"/>
    </location>
</feature>
<keyword evidence="3 6" id="KW-0285">Flavoprotein</keyword>
<dbReference type="Pfam" id="PF00441">
    <property type="entry name" value="Acyl-CoA_dh_1"/>
    <property type="match status" value="1"/>
</dbReference>
<sequence>MDISFSAEEQAFREEARDWLRSNVPMQPRPHHGEAMVEFDRAWQRRQFDAGWAGVAWPKEFGGRGLSLLQQLIWLEEYASAGAPAVGCYYVALNHGGPTLIALGTDEQKAFYLPRILSGETIWCQGFSEPGAGSDLASLRMRAEIDGDHLVVNGQKIWTTYAQHARYQELLVRTDSNGPKKHHGITWVICDMESPGIDIRPIKCMDGTEHFCEVFYDNVRIPLKNVVGDINDGWRVTMTTLGFERGTGLLFDQIELNNYVEHLLELCRNKALPGSVGRAIDDGELIARLGNLKAEVTALRAMSYKTISTAQRGAPGPEATMVALYTVETMQKAFRLGMELQGGDALLLPGHPGSMQFNYLNSFIHTIGGGTSEIRRNIIGERALGLPR</sequence>
<comment type="similarity">
    <text evidence="2 6">Belongs to the acyl-CoA dehydrogenase family.</text>
</comment>
<dbReference type="SUPFAM" id="SSF47203">
    <property type="entry name" value="Acyl-CoA dehydrogenase C-terminal domain-like"/>
    <property type="match status" value="1"/>
</dbReference>
<dbReference type="InterPro" id="IPR046373">
    <property type="entry name" value="Acyl-CoA_Oxase/DH_mid-dom_sf"/>
</dbReference>
<dbReference type="Gene3D" id="2.40.110.10">
    <property type="entry name" value="Butyryl-CoA Dehydrogenase, subunit A, domain 2"/>
    <property type="match status" value="1"/>
</dbReference>
<dbReference type="InterPro" id="IPR036250">
    <property type="entry name" value="AcylCo_DH-like_C"/>
</dbReference>
<evidence type="ECO:0000256" key="3">
    <source>
        <dbReference type="ARBA" id="ARBA00022630"/>
    </source>
</evidence>
<dbReference type="InterPro" id="IPR037069">
    <property type="entry name" value="AcylCoA_DH/ox_N_sf"/>
</dbReference>
<dbReference type="RefSeq" id="WP_168448522.1">
    <property type="nucleotide sequence ID" value="NZ_JAAWWK010000001.1"/>
</dbReference>
<organism evidence="10 11">
    <name type="scientific">Spongiibacter thalassae</name>
    <dbReference type="NCBI Taxonomy" id="2721624"/>
    <lineage>
        <taxon>Bacteria</taxon>
        <taxon>Pseudomonadati</taxon>
        <taxon>Pseudomonadota</taxon>
        <taxon>Gammaproteobacteria</taxon>
        <taxon>Cellvibrionales</taxon>
        <taxon>Spongiibacteraceae</taxon>
        <taxon>Spongiibacter</taxon>
    </lineage>
</organism>
<evidence type="ECO:0000259" key="8">
    <source>
        <dbReference type="Pfam" id="PF02770"/>
    </source>
</evidence>
<dbReference type="Pfam" id="PF02770">
    <property type="entry name" value="Acyl-CoA_dh_M"/>
    <property type="match status" value="1"/>
</dbReference>
<dbReference type="InterPro" id="IPR009075">
    <property type="entry name" value="AcylCo_DH/oxidase_C"/>
</dbReference>
<dbReference type="InterPro" id="IPR006091">
    <property type="entry name" value="Acyl-CoA_Oxase/DH_mid-dom"/>
</dbReference>
<dbReference type="EMBL" id="JAAWWK010000001">
    <property type="protein sequence ID" value="NKI15973.1"/>
    <property type="molecule type" value="Genomic_DNA"/>
</dbReference>
<comment type="caution">
    <text evidence="10">The sequence shown here is derived from an EMBL/GenBank/DDBJ whole genome shotgun (WGS) entry which is preliminary data.</text>
</comment>
<evidence type="ECO:0000313" key="10">
    <source>
        <dbReference type="EMBL" id="NKI15973.1"/>
    </source>
</evidence>
<dbReference type="PANTHER" id="PTHR43292:SF3">
    <property type="entry name" value="ACYL-COA DEHYDROGENASE FADE29"/>
    <property type="match status" value="1"/>
</dbReference>
<accession>A0ABX1G9Z6</accession>
<keyword evidence="4 6" id="KW-0274">FAD</keyword>
<name>A0ABX1G9Z6_9GAMM</name>
<dbReference type="Proteomes" id="UP000765845">
    <property type="component" value="Unassembled WGS sequence"/>
</dbReference>
<feature type="domain" description="Acyl-CoA dehydrogenase/oxidase N-terminal" evidence="9">
    <location>
        <begin position="6"/>
        <end position="120"/>
    </location>
</feature>
<comment type="cofactor">
    <cofactor evidence="1 6">
        <name>FAD</name>
        <dbReference type="ChEBI" id="CHEBI:57692"/>
    </cofactor>
</comment>
<keyword evidence="5 6" id="KW-0560">Oxidoreductase</keyword>
<evidence type="ECO:0000256" key="2">
    <source>
        <dbReference type="ARBA" id="ARBA00009347"/>
    </source>
</evidence>
<reference evidence="10 11" key="1">
    <citation type="submission" date="2020-04" db="EMBL/GenBank/DDBJ databases">
        <authorList>
            <person name="Yoon J."/>
        </authorList>
    </citation>
    <scope>NUCLEOTIDE SEQUENCE [LARGE SCALE GENOMIC DNA]</scope>
    <source>
        <strain evidence="10 11">KMU-166</strain>
    </source>
</reference>
<dbReference type="InterPro" id="IPR009100">
    <property type="entry name" value="AcylCoA_DH/oxidase_NM_dom_sf"/>
</dbReference>
<protein>
    <submittedName>
        <fullName evidence="10">Acyl-CoA dehydrogenase</fullName>
    </submittedName>
</protein>